<evidence type="ECO:0000313" key="2">
    <source>
        <dbReference type="EMBL" id="KAF7722309.1"/>
    </source>
</evidence>
<protein>
    <submittedName>
        <fullName evidence="2">Uncharacterized protein</fullName>
    </submittedName>
</protein>
<evidence type="ECO:0000313" key="3">
    <source>
        <dbReference type="Proteomes" id="UP000605846"/>
    </source>
</evidence>
<accession>A0A8H7EMD3</accession>
<dbReference type="AlphaFoldDB" id="A0A8H7EMD3"/>
<comment type="caution">
    <text evidence="2">The sequence shown here is derived from an EMBL/GenBank/DDBJ whole genome shotgun (WGS) entry which is preliminary data.</text>
</comment>
<proteinExistence type="predicted"/>
<organism evidence="2 3">
    <name type="scientific">Apophysomyces ossiformis</name>
    <dbReference type="NCBI Taxonomy" id="679940"/>
    <lineage>
        <taxon>Eukaryota</taxon>
        <taxon>Fungi</taxon>
        <taxon>Fungi incertae sedis</taxon>
        <taxon>Mucoromycota</taxon>
        <taxon>Mucoromycotina</taxon>
        <taxon>Mucoromycetes</taxon>
        <taxon>Mucorales</taxon>
        <taxon>Mucorineae</taxon>
        <taxon>Mucoraceae</taxon>
        <taxon>Apophysomyces</taxon>
    </lineage>
</organism>
<feature type="region of interest" description="Disordered" evidence="1">
    <location>
        <begin position="76"/>
        <end position="161"/>
    </location>
</feature>
<name>A0A8H7EMD3_9FUNG</name>
<dbReference type="OrthoDB" id="2284111at2759"/>
<feature type="compositionally biased region" description="Polar residues" evidence="1">
    <location>
        <begin position="97"/>
        <end position="110"/>
    </location>
</feature>
<feature type="compositionally biased region" description="Acidic residues" evidence="1">
    <location>
        <begin position="80"/>
        <end position="89"/>
    </location>
</feature>
<gene>
    <name evidence="2" type="ORF">EC973_003460</name>
</gene>
<evidence type="ECO:0000256" key="1">
    <source>
        <dbReference type="SAM" id="MobiDB-lite"/>
    </source>
</evidence>
<dbReference type="Proteomes" id="UP000605846">
    <property type="component" value="Unassembled WGS sequence"/>
</dbReference>
<sequence length="184" mass="20780">MALNKNNRAPTTIFFQSALSPRQIANKAITLGCKKLDRDDKRSRPRYDVRERLLLCNTIAKAEELLNKRTRRTNRRVMAAEDEEGEDSFNESKNHQPHSYHSQESHSPLRSSADDDGYNDSDNSNDRTNPKDDKALPSIPSPPPSSLQQPPCPASFPLPESMLPRDCRRIVSDNVRSTPIATII</sequence>
<reference evidence="2" key="1">
    <citation type="submission" date="2020-01" db="EMBL/GenBank/DDBJ databases">
        <title>Genome Sequencing of Three Apophysomyces-Like Fungal Strains Confirms a Novel Fungal Genus in the Mucoromycota with divergent Burkholderia-like Endosymbiotic Bacteria.</title>
        <authorList>
            <person name="Stajich J.E."/>
            <person name="Macias A.M."/>
            <person name="Carter-House D."/>
            <person name="Lovett B."/>
            <person name="Kasson L.R."/>
            <person name="Berry K."/>
            <person name="Grigoriev I."/>
            <person name="Chang Y."/>
            <person name="Spatafora J."/>
            <person name="Kasson M.T."/>
        </authorList>
    </citation>
    <scope>NUCLEOTIDE SEQUENCE</scope>
    <source>
        <strain evidence="2">NRRL A-21654</strain>
    </source>
</reference>
<feature type="compositionally biased region" description="Pro residues" evidence="1">
    <location>
        <begin position="139"/>
        <end position="156"/>
    </location>
</feature>
<dbReference type="EMBL" id="JABAYA010000202">
    <property type="protein sequence ID" value="KAF7722309.1"/>
    <property type="molecule type" value="Genomic_DNA"/>
</dbReference>
<keyword evidence="3" id="KW-1185">Reference proteome</keyword>
<feature type="compositionally biased region" description="Basic and acidic residues" evidence="1">
    <location>
        <begin position="124"/>
        <end position="135"/>
    </location>
</feature>